<comment type="caution">
    <text evidence="3">The sequence shown here is derived from an EMBL/GenBank/DDBJ whole genome shotgun (WGS) entry which is preliminary data.</text>
</comment>
<dbReference type="Gene3D" id="3.30.420.40">
    <property type="match status" value="2"/>
</dbReference>
<dbReference type="EMBL" id="SJPO01000007">
    <property type="protein sequence ID" value="TWT75637.1"/>
    <property type="molecule type" value="Genomic_DNA"/>
</dbReference>
<accession>A0A5C5YLB7</accession>
<dbReference type="PANTHER" id="PTHR43190:SF3">
    <property type="entry name" value="N-ACETYL-D-GLUCOSAMINE KINASE"/>
    <property type="match status" value="1"/>
</dbReference>
<name>A0A5C5YLB7_9BACT</name>
<dbReference type="InterPro" id="IPR043129">
    <property type="entry name" value="ATPase_NBD"/>
</dbReference>
<proteinExistence type="predicted"/>
<keyword evidence="3" id="KW-0418">Kinase</keyword>
<keyword evidence="3" id="KW-0808">Transferase</keyword>
<dbReference type="CDD" id="cd24007">
    <property type="entry name" value="ASKHA_NBD_eukNAGK-like"/>
    <property type="match status" value="1"/>
</dbReference>
<feature type="compositionally biased region" description="Polar residues" evidence="1">
    <location>
        <begin position="344"/>
        <end position="353"/>
    </location>
</feature>
<evidence type="ECO:0000259" key="2">
    <source>
        <dbReference type="Pfam" id="PF01869"/>
    </source>
</evidence>
<dbReference type="AlphaFoldDB" id="A0A5C5YLB7"/>
<gene>
    <name evidence="3" type="primary">gspK</name>
    <name evidence="3" type="ORF">Pla123a_31470</name>
</gene>
<organism evidence="3 4">
    <name type="scientific">Posidoniimonas polymericola</name>
    <dbReference type="NCBI Taxonomy" id="2528002"/>
    <lineage>
        <taxon>Bacteria</taxon>
        <taxon>Pseudomonadati</taxon>
        <taxon>Planctomycetota</taxon>
        <taxon>Planctomycetia</taxon>
        <taxon>Pirellulales</taxon>
        <taxon>Lacipirellulaceae</taxon>
        <taxon>Posidoniimonas</taxon>
    </lineage>
</organism>
<feature type="domain" description="ATPase BadF/BadG/BcrA/BcrD type" evidence="2">
    <location>
        <begin position="13"/>
        <end position="311"/>
    </location>
</feature>
<dbReference type="Proteomes" id="UP000318478">
    <property type="component" value="Unassembled WGS sequence"/>
</dbReference>
<keyword evidence="4" id="KW-1185">Reference proteome</keyword>
<feature type="region of interest" description="Disordered" evidence="1">
    <location>
        <begin position="330"/>
        <end position="353"/>
    </location>
</feature>
<dbReference type="OrthoDB" id="9772633at2"/>
<evidence type="ECO:0000313" key="4">
    <source>
        <dbReference type="Proteomes" id="UP000318478"/>
    </source>
</evidence>
<reference evidence="3 4" key="1">
    <citation type="submission" date="2019-02" db="EMBL/GenBank/DDBJ databases">
        <title>Deep-cultivation of Planctomycetes and their phenomic and genomic characterization uncovers novel biology.</title>
        <authorList>
            <person name="Wiegand S."/>
            <person name="Jogler M."/>
            <person name="Boedeker C."/>
            <person name="Pinto D."/>
            <person name="Vollmers J."/>
            <person name="Rivas-Marin E."/>
            <person name="Kohn T."/>
            <person name="Peeters S.H."/>
            <person name="Heuer A."/>
            <person name="Rast P."/>
            <person name="Oberbeckmann S."/>
            <person name="Bunk B."/>
            <person name="Jeske O."/>
            <person name="Meyerdierks A."/>
            <person name="Storesund J.E."/>
            <person name="Kallscheuer N."/>
            <person name="Luecker S."/>
            <person name="Lage O.M."/>
            <person name="Pohl T."/>
            <person name="Merkel B.J."/>
            <person name="Hornburger P."/>
            <person name="Mueller R.-W."/>
            <person name="Bruemmer F."/>
            <person name="Labrenz M."/>
            <person name="Spormann A.M."/>
            <person name="Op Den Camp H."/>
            <person name="Overmann J."/>
            <person name="Amann R."/>
            <person name="Jetten M.S.M."/>
            <person name="Mascher T."/>
            <person name="Medema M.H."/>
            <person name="Devos D.P."/>
            <person name="Kaster A.-K."/>
            <person name="Ovreas L."/>
            <person name="Rohde M."/>
            <person name="Galperin M.Y."/>
            <person name="Jogler C."/>
        </authorList>
    </citation>
    <scope>NUCLEOTIDE SEQUENCE [LARGE SCALE GENOMIC DNA]</scope>
    <source>
        <strain evidence="3 4">Pla123a</strain>
    </source>
</reference>
<dbReference type="InterPro" id="IPR052519">
    <property type="entry name" value="Euk-type_GlcNAc_Kinase"/>
</dbReference>
<evidence type="ECO:0000256" key="1">
    <source>
        <dbReference type="SAM" id="MobiDB-lite"/>
    </source>
</evidence>
<dbReference type="GO" id="GO:0047931">
    <property type="term" value="F:glucosamine kinase activity"/>
    <property type="evidence" value="ECO:0007669"/>
    <property type="project" value="UniProtKB-EC"/>
</dbReference>
<protein>
    <submittedName>
        <fullName evidence="3">Glucosamine kinase GspK</fullName>
        <ecNumber evidence="3">2.7.1.8</ecNumber>
    </submittedName>
</protein>
<sequence>MNSAESDPALTIIGVDGGGTQTRVAVCGSAGAFYGVGSAGPGNYHNVGAAVVRDNIAHALGEAWRNAGVAPRRADSAFLGLGSVVTDQDRACIHRIANELRMAPADKIQVDHDLRAAAAGAFSGGEGIVLVAGTGSAAFGVSRAGETWRSGGWGPTIDDAGSAYWLGLQAVRHAVMADDGRGRRTSLAEAVKKHFDVADLNELMFLLDAHSTGRRMIAALAQRVVRHAADGDAVARDLIASAARDLALCVRAVRSNLDFSEKNLRIAVVGGLVKAGPVFMEPLREALLAQSPGTQIVEPDMPPVDGALLLAAGMVHPAAGAKARGWFRADAGHSGPAAPPSAPTLNQPQAATE</sequence>
<dbReference type="EC" id="2.7.1.8" evidence="3"/>
<evidence type="ECO:0000313" key="3">
    <source>
        <dbReference type="EMBL" id="TWT75637.1"/>
    </source>
</evidence>
<dbReference type="InterPro" id="IPR002731">
    <property type="entry name" value="ATPase_BadF"/>
</dbReference>
<dbReference type="SUPFAM" id="SSF53067">
    <property type="entry name" value="Actin-like ATPase domain"/>
    <property type="match status" value="2"/>
</dbReference>
<dbReference type="RefSeq" id="WP_146588565.1">
    <property type="nucleotide sequence ID" value="NZ_SJPO01000007.1"/>
</dbReference>
<dbReference type="PANTHER" id="PTHR43190">
    <property type="entry name" value="N-ACETYL-D-GLUCOSAMINE KINASE"/>
    <property type="match status" value="1"/>
</dbReference>
<dbReference type="Pfam" id="PF01869">
    <property type="entry name" value="BcrAD_BadFG"/>
    <property type="match status" value="1"/>
</dbReference>